<evidence type="ECO:0000256" key="5">
    <source>
        <dbReference type="SAM" id="MobiDB-lite"/>
    </source>
</evidence>
<dbReference type="SMART" id="SM00415">
    <property type="entry name" value="HSF"/>
    <property type="match status" value="1"/>
</dbReference>
<evidence type="ECO:0000256" key="1">
    <source>
        <dbReference type="ARBA" id="ARBA00004123"/>
    </source>
</evidence>
<comment type="subcellular location">
    <subcellularLocation>
        <location evidence="1">Nucleus</location>
    </subcellularLocation>
</comment>
<comment type="similarity">
    <text evidence="4">Belongs to the HSF family.</text>
</comment>
<keyword evidence="2" id="KW-0238">DNA-binding</keyword>
<feature type="domain" description="HSF-type DNA-binding" evidence="6">
    <location>
        <begin position="88"/>
        <end position="186"/>
    </location>
</feature>
<dbReference type="EMBL" id="HBIX01005450">
    <property type="protein sequence ID" value="CAE0711590.1"/>
    <property type="molecule type" value="Transcribed_RNA"/>
</dbReference>
<dbReference type="Pfam" id="PF00447">
    <property type="entry name" value="HSF_DNA-bind"/>
    <property type="match status" value="1"/>
</dbReference>
<evidence type="ECO:0000313" key="7">
    <source>
        <dbReference type="EMBL" id="CAE0711590.1"/>
    </source>
</evidence>
<dbReference type="GO" id="GO:0005634">
    <property type="term" value="C:nucleus"/>
    <property type="evidence" value="ECO:0007669"/>
    <property type="project" value="UniProtKB-SubCell"/>
</dbReference>
<dbReference type="InterPro" id="IPR036390">
    <property type="entry name" value="WH_DNA-bd_sf"/>
</dbReference>
<dbReference type="GO" id="GO:0043565">
    <property type="term" value="F:sequence-specific DNA binding"/>
    <property type="evidence" value="ECO:0007669"/>
    <property type="project" value="InterPro"/>
</dbReference>
<name>A0A7S4EGU6_9STRA</name>
<dbReference type="PANTHER" id="PTHR10015">
    <property type="entry name" value="HEAT SHOCK TRANSCRIPTION FACTOR"/>
    <property type="match status" value="1"/>
</dbReference>
<dbReference type="GO" id="GO:0003700">
    <property type="term" value="F:DNA-binding transcription factor activity"/>
    <property type="evidence" value="ECO:0007669"/>
    <property type="project" value="InterPro"/>
</dbReference>
<sequence length="567" mass="61357">MESHDRQQPSNGVMALAPPSAISKEDRIEAAARRLSTILAAAAAGPMSGCNNSSTITQSVTPTATTSNALAYSTTLSASKKTIDAKESRQPFPAKVYEMLQDADKKGFSHIVSWNPKGTGFMVHNKEKFTTDIVPRYFNLTKYKSFQRQLSLYGCNRVAVGEHKGLRYHKKLVRGHAELVREMKPIGYKSRNPARIMEHQQQRQLLQQHQQLQKLRGAETNITTTTTTTVVKTTTTSTTLVTDDPLNTTNQSNSASKEIPSAAVSSAIIDSSPPTNDVVMTAGDTNLSSTASVPNQYLSATSMLPVVSTNDLIRPEDQEAAFVAIDGRQQHIRMWERQNNRVHTITPETRIHSPSDIGVASTTCTDSVGGSVACAQVQVPSPKSELQQPGYNNKHQDSNNGKPPSQTQLEYVHFEGMDFHLMPKTAELTIDVKLKLLEEFNPESSLLQLASKYVTPGYTTEPIVTTIPATTSTLMPLALVKPTIDAVHPDRPSLLEPFTDLVGATALATSTASAIASLKSAAEAAVNNNERTNTTGTTATSSAPPSFESSHMDALDFHTAAVAKLSI</sequence>
<evidence type="ECO:0000256" key="2">
    <source>
        <dbReference type="ARBA" id="ARBA00023125"/>
    </source>
</evidence>
<proteinExistence type="inferred from homology"/>
<dbReference type="SUPFAM" id="SSF46785">
    <property type="entry name" value="Winged helix' DNA-binding domain"/>
    <property type="match status" value="1"/>
</dbReference>
<dbReference type="PANTHER" id="PTHR10015:SF206">
    <property type="entry name" value="HSF-TYPE DNA-BINDING DOMAIN-CONTAINING PROTEIN"/>
    <property type="match status" value="1"/>
</dbReference>
<organism evidence="7">
    <name type="scientific">Pseudo-nitzschia australis</name>
    <dbReference type="NCBI Taxonomy" id="44445"/>
    <lineage>
        <taxon>Eukaryota</taxon>
        <taxon>Sar</taxon>
        <taxon>Stramenopiles</taxon>
        <taxon>Ochrophyta</taxon>
        <taxon>Bacillariophyta</taxon>
        <taxon>Bacillariophyceae</taxon>
        <taxon>Bacillariophycidae</taxon>
        <taxon>Bacillariales</taxon>
        <taxon>Bacillariaceae</taxon>
        <taxon>Pseudo-nitzschia</taxon>
    </lineage>
</organism>
<reference evidence="7" key="1">
    <citation type="submission" date="2021-01" db="EMBL/GenBank/DDBJ databases">
        <authorList>
            <person name="Corre E."/>
            <person name="Pelletier E."/>
            <person name="Niang G."/>
            <person name="Scheremetjew M."/>
            <person name="Finn R."/>
            <person name="Kale V."/>
            <person name="Holt S."/>
            <person name="Cochrane G."/>
            <person name="Meng A."/>
            <person name="Brown T."/>
            <person name="Cohen L."/>
        </authorList>
    </citation>
    <scope>NUCLEOTIDE SEQUENCE</scope>
    <source>
        <strain evidence="7">10249 10 AB</strain>
    </source>
</reference>
<accession>A0A7S4EGU6</accession>
<dbReference type="InterPro" id="IPR000232">
    <property type="entry name" value="HSF_DNA-bd"/>
</dbReference>
<feature type="region of interest" description="Disordered" evidence="5">
    <location>
        <begin position="380"/>
        <end position="406"/>
    </location>
</feature>
<evidence type="ECO:0000256" key="3">
    <source>
        <dbReference type="ARBA" id="ARBA00023242"/>
    </source>
</evidence>
<evidence type="ECO:0000256" key="4">
    <source>
        <dbReference type="RuleBase" id="RU004020"/>
    </source>
</evidence>
<protein>
    <recommendedName>
        <fullName evidence="6">HSF-type DNA-binding domain-containing protein</fullName>
    </recommendedName>
</protein>
<dbReference type="AlphaFoldDB" id="A0A7S4EGU6"/>
<gene>
    <name evidence="7" type="ORF">PAUS00366_LOCUS4342</name>
</gene>
<evidence type="ECO:0000259" key="6">
    <source>
        <dbReference type="SMART" id="SM00415"/>
    </source>
</evidence>
<dbReference type="InterPro" id="IPR036388">
    <property type="entry name" value="WH-like_DNA-bd_sf"/>
</dbReference>
<keyword evidence="3" id="KW-0539">Nucleus</keyword>
<dbReference type="FunFam" id="1.10.10.10:FF:000479">
    <property type="entry name" value="Predicted protein"/>
    <property type="match status" value="1"/>
</dbReference>
<feature type="compositionally biased region" description="Low complexity" evidence="5">
    <location>
        <begin position="527"/>
        <end position="540"/>
    </location>
</feature>
<feature type="region of interest" description="Disordered" evidence="5">
    <location>
        <begin position="527"/>
        <end position="547"/>
    </location>
</feature>
<dbReference type="Gene3D" id="1.10.10.10">
    <property type="entry name" value="Winged helix-like DNA-binding domain superfamily/Winged helix DNA-binding domain"/>
    <property type="match status" value="1"/>
</dbReference>